<dbReference type="Gene3D" id="1.20.82.10">
    <property type="entry name" value="ADP Ribosyl Cyclase, Chain A, domain 1"/>
    <property type="match status" value="1"/>
</dbReference>
<keyword evidence="4" id="KW-0378">Hydrolase</keyword>
<keyword evidence="3" id="KW-0808">Transferase</keyword>
<comment type="caution">
    <text evidence="7">The sequence shown here is derived from an EMBL/GenBank/DDBJ whole genome shotgun (WGS) entry which is preliminary data.</text>
</comment>
<dbReference type="GO" id="GO:0030890">
    <property type="term" value="P:positive regulation of B cell proliferation"/>
    <property type="evidence" value="ECO:0007669"/>
    <property type="project" value="TreeGrafter"/>
</dbReference>
<dbReference type="PANTHER" id="PTHR10912:SF4">
    <property type="entry name" value="ADP-RIBOSYL CYCLASE_CYCLIC ADP-RIBOSE HYDROLASE 2"/>
    <property type="match status" value="1"/>
</dbReference>
<evidence type="ECO:0000256" key="5">
    <source>
        <dbReference type="ARBA" id="ARBA00023027"/>
    </source>
</evidence>
<keyword evidence="8" id="KW-1185">Reference proteome</keyword>
<reference evidence="7" key="1">
    <citation type="submission" date="2021-01" db="EMBL/GenBank/DDBJ databases">
        <title>A chromosome-scale assembly of European eel, Anguilla anguilla.</title>
        <authorList>
            <person name="Henkel C."/>
            <person name="Jong-Raadsen S.A."/>
            <person name="Dufour S."/>
            <person name="Weltzien F.-A."/>
            <person name="Palstra A.P."/>
            <person name="Pelster B."/>
            <person name="Spaink H.P."/>
            <person name="Van Den Thillart G.E."/>
            <person name="Jansen H."/>
            <person name="Zahm M."/>
            <person name="Klopp C."/>
            <person name="Cedric C."/>
            <person name="Louis A."/>
            <person name="Berthelot C."/>
            <person name="Parey E."/>
            <person name="Roest Crollius H."/>
            <person name="Montfort J."/>
            <person name="Robinson-Rechavi M."/>
            <person name="Bucao C."/>
            <person name="Bouchez O."/>
            <person name="Gislard M."/>
            <person name="Lluch J."/>
            <person name="Milhes M."/>
            <person name="Lampietro C."/>
            <person name="Lopez Roques C."/>
            <person name="Donnadieu C."/>
            <person name="Braasch I."/>
            <person name="Desvignes T."/>
            <person name="Postlethwait J."/>
            <person name="Bobe J."/>
            <person name="Guiguen Y."/>
            <person name="Dirks R."/>
        </authorList>
    </citation>
    <scope>NUCLEOTIDE SEQUENCE</scope>
    <source>
        <strain evidence="7">Tag_6206</strain>
        <tissue evidence="7">Liver</tissue>
    </source>
</reference>
<dbReference type="SUPFAM" id="SSF52309">
    <property type="entry name" value="N-(deoxy)ribosyltransferase-like"/>
    <property type="match status" value="1"/>
</dbReference>
<gene>
    <name evidence="7" type="ORF">ANANG_G00075060</name>
</gene>
<organism evidence="7 8">
    <name type="scientific">Anguilla anguilla</name>
    <name type="common">European freshwater eel</name>
    <name type="synonym">Muraena anguilla</name>
    <dbReference type="NCBI Taxonomy" id="7936"/>
    <lineage>
        <taxon>Eukaryota</taxon>
        <taxon>Metazoa</taxon>
        <taxon>Chordata</taxon>
        <taxon>Craniata</taxon>
        <taxon>Vertebrata</taxon>
        <taxon>Euteleostomi</taxon>
        <taxon>Actinopterygii</taxon>
        <taxon>Neopterygii</taxon>
        <taxon>Teleostei</taxon>
        <taxon>Anguilliformes</taxon>
        <taxon>Anguillidae</taxon>
        <taxon>Anguilla</taxon>
    </lineage>
</organism>
<accession>A0A9D3ML76</accession>
<protein>
    <recommendedName>
        <fullName evidence="2">ADP-ribosyl cyclase/cyclic ADP-ribose hydrolase</fullName>
        <ecNumber evidence="2">3.2.2.6</ecNumber>
    </recommendedName>
</protein>
<dbReference type="CDD" id="cd04759">
    <property type="entry name" value="Rib_hydrolase"/>
    <property type="match status" value="1"/>
</dbReference>
<dbReference type="Gene3D" id="3.40.50.720">
    <property type="entry name" value="NAD(P)-binding Rossmann-like Domain"/>
    <property type="match status" value="1"/>
</dbReference>
<evidence type="ECO:0000256" key="2">
    <source>
        <dbReference type="ARBA" id="ARBA00011982"/>
    </source>
</evidence>
<dbReference type="EMBL" id="JAFIRN010000004">
    <property type="protein sequence ID" value="KAG5849753.1"/>
    <property type="molecule type" value="Genomic_DNA"/>
</dbReference>
<evidence type="ECO:0000256" key="6">
    <source>
        <dbReference type="ARBA" id="ARBA00023157"/>
    </source>
</evidence>
<keyword evidence="6" id="KW-1015">Disulfide bond</keyword>
<dbReference type="AlphaFoldDB" id="A0A9D3ML76"/>
<comment type="similarity">
    <text evidence="1">Belongs to the ADP-ribosyl cyclase family.</text>
</comment>
<dbReference type="GO" id="GO:0016740">
    <property type="term" value="F:transferase activity"/>
    <property type="evidence" value="ECO:0007669"/>
    <property type="project" value="UniProtKB-KW"/>
</dbReference>
<dbReference type="InterPro" id="IPR003193">
    <property type="entry name" value="ADP-ribosyl_cyclase"/>
</dbReference>
<dbReference type="Pfam" id="PF02267">
    <property type="entry name" value="Rib_hydrolayse"/>
    <property type="match status" value="1"/>
</dbReference>
<sequence>MQCCSSVLRPTLCILANWIFFVTSGVSQKSELSCHFGMMSGGLAVCLLPLLVFPQSVVPQEKALWQGEGTTADLQEVILGRCYNYIRVVNPSVGEKNCTAIWNAFRDAFIYRDPCSVTDRDYQTFISLSLHSIPPNKALFWEKNKQLVHSYSDTGRRMMPLGETLIGWLGDDLTWCGNSSGEGLDSVSCPTTAECENNPVESFWRIASSTYANLSSGVIQVMLNGSVSDGTFPENSFFANYELPYLRKDKVSKVQIWIMDDIEGPDVESCGTKSVAVLQQILEQKGFEYTCADNYRSVRTLQCVDSPSHPACLCSSSASTPNLSPHHLVILLFFTFQWTAVD</sequence>
<proteinExistence type="inferred from homology"/>
<dbReference type="GO" id="GO:0061809">
    <property type="term" value="F:NAD+ nucleosidase activity, cyclic ADP-ribose generating"/>
    <property type="evidence" value="ECO:0007669"/>
    <property type="project" value="UniProtKB-EC"/>
</dbReference>
<dbReference type="GO" id="GO:0005886">
    <property type="term" value="C:plasma membrane"/>
    <property type="evidence" value="ECO:0007669"/>
    <property type="project" value="TreeGrafter"/>
</dbReference>
<dbReference type="EC" id="3.2.2.6" evidence="2"/>
<dbReference type="Proteomes" id="UP001044222">
    <property type="component" value="Unassembled WGS sequence"/>
</dbReference>
<evidence type="ECO:0000313" key="8">
    <source>
        <dbReference type="Proteomes" id="UP001044222"/>
    </source>
</evidence>
<evidence type="ECO:0000256" key="4">
    <source>
        <dbReference type="ARBA" id="ARBA00022801"/>
    </source>
</evidence>
<dbReference type="PANTHER" id="PTHR10912">
    <property type="entry name" value="ADP-RIBOSYL CYCLASE"/>
    <property type="match status" value="1"/>
</dbReference>
<name>A0A9D3ML76_ANGAN</name>
<evidence type="ECO:0000313" key="7">
    <source>
        <dbReference type="EMBL" id="KAG5849753.1"/>
    </source>
</evidence>
<dbReference type="GO" id="GO:0016849">
    <property type="term" value="F:phosphorus-oxygen lyase activity"/>
    <property type="evidence" value="ECO:0007669"/>
    <property type="project" value="TreeGrafter"/>
</dbReference>
<evidence type="ECO:0000256" key="1">
    <source>
        <dbReference type="ARBA" id="ARBA00005406"/>
    </source>
</evidence>
<evidence type="ECO:0000256" key="3">
    <source>
        <dbReference type="ARBA" id="ARBA00022679"/>
    </source>
</evidence>
<keyword evidence="5" id="KW-0520">NAD</keyword>